<keyword evidence="4" id="KW-0805">Transcription regulation</keyword>
<dbReference type="InterPro" id="IPR006027">
    <property type="entry name" value="NusB_RsmB_TIM44"/>
</dbReference>
<dbReference type="Pfam" id="PF01029">
    <property type="entry name" value="NusB"/>
    <property type="match status" value="1"/>
</dbReference>
<evidence type="ECO:0000313" key="7">
    <source>
        <dbReference type="EMBL" id="QHN65014.1"/>
    </source>
</evidence>
<keyword evidence="3" id="KW-0694">RNA-binding</keyword>
<dbReference type="Gene3D" id="1.10.940.10">
    <property type="entry name" value="NusB-like"/>
    <property type="match status" value="1"/>
</dbReference>
<comment type="similarity">
    <text evidence="1">Belongs to the NusB family.</text>
</comment>
<keyword evidence="2" id="KW-0889">Transcription antitermination</keyword>
<dbReference type="RefSeq" id="WP_120488370.1">
    <property type="nucleotide sequence ID" value="NZ_CP029149.1"/>
</dbReference>
<feature type="domain" description="NusB/RsmB/TIM44" evidence="6">
    <location>
        <begin position="195"/>
        <end position="296"/>
    </location>
</feature>
<dbReference type="GO" id="GO:0003723">
    <property type="term" value="F:RNA binding"/>
    <property type="evidence" value="ECO:0007669"/>
    <property type="project" value="UniProtKB-KW"/>
</dbReference>
<dbReference type="KEGG" id="bcad:DBX24_03430"/>
<evidence type="ECO:0000256" key="5">
    <source>
        <dbReference type="ARBA" id="ARBA00023163"/>
    </source>
</evidence>
<dbReference type="AlphaFoldDB" id="A0A6P1QWD7"/>
<dbReference type="InterPro" id="IPR035926">
    <property type="entry name" value="NusB-like_sf"/>
</dbReference>
<sequence>MLGRRQIREKVVMAVYAYFQNPIQFSTLEKNMFTEIEKIFNLYIYELNFLVGLKQLAEQQLEIGRNKFLKSETELNPNRKFIDNRVLEQLEANTERLVFTGSHQDLKWDLHDDLLVKTFQKIVAGKRYNDYMKSAENSFEEDQKFIGKLFLKYVAENSDFHTYVEDRELSWADDIHIANSMVQKTLGFMKEDEASHTLIKMVKDDEDRSFASKMLRDTLNNLENTEKKLEERLLNWELERISTMDKVILSVAISEIDSFPLTPSRVIINEYIEISKVFSTDRSNIFINGILDKYIKDINRIV</sequence>
<dbReference type="EMBL" id="CP029149">
    <property type="protein sequence ID" value="QHN65014.1"/>
    <property type="molecule type" value="Genomic_DNA"/>
</dbReference>
<dbReference type="PANTHER" id="PTHR11078">
    <property type="entry name" value="N UTILIZATION SUBSTANCE PROTEIN B-RELATED"/>
    <property type="match status" value="1"/>
</dbReference>
<dbReference type="GO" id="GO:0006353">
    <property type="term" value="P:DNA-templated transcription termination"/>
    <property type="evidence" value="ECO:0007669"/>
    <property type="project" value="InterPro"/>
</dbReference>
<dbReference type="GO" id="GO:0031564">
    <property type="term" value="P:transcription antitermination"/>
    <property type="evidence" value="ECO:0007669"/>
    <property type="project" value="UniProtKB-KW"/>
</dbReference>
<evidence type="ECO:0000256" key="1">
    <source>
        <dbReference type="ARBA" id="ARBA00005952"/>
    </source>
</evidence>
<evidence type="ECO:0000256" key="3">
    <source>
        <dbReference type="ARBA" id="ARBA00022884"/>
    </source>
</evidence>
<gene>
    <name evidence="7" type="primary">nusB</name>
    <name evidence="7" type="ORF">DBX24_03430</name>
</gene>
<organism evidence="7 8">
    <name type="scientific">Bergeyella cardium</name>
    <dbReference type="NCBI Taxonomy" id="1585976"/>
    <lineage>
        <taxon>Bacteria</taxon>
        <taxon>Pseudomonadati</taxon>
        <taxon>Bacteroidota</taxon>
        <taxon>Flavobacteriia</taxon>
        <taxon>Flavobacteriales</taxon>
        <taxon>Weeksellaceae</taxon>
        <taxon>Bergeyella</taxon>
    </lineage>
</organism>
<protein>
    <submittedName>
        <fullName evidence="7">Transcription antitermination factor NusB</fullName>
    </submittedName>
</protein>
<evidence type="ECO:0000259" key="6">
    <source>
        <dbReference type="Pfam" id="PF01029"/>
    </source>
</evidence>
<evidence type="ECO:0000256" key="2">
    <source>
        <dbReference type="ARBA" id="ARBA00022814"/>
    </source>
</evidence>
<evidence type="ECO:0000313" key="8">
    <source>
        <dbReference type="Proteomes" id="UP000464318"/>
    </source>
</evidence>
<dbReference type="GO" id="GO:0005829">
    <property type="term" value="C:cytosol"/>
    <property type="evidence" value="ECO:0007669"/>
    <property type="project" value="TreeGrafter"/>
</dbReference>
<dbReference type="PANTHER" id="PTHR11078:SF3">
    <property type="entry name" value="ANTITERMINATION NUSB DOMAIN-CONTAINING PROTEIN"/>
    <property type="match status" value="1"/>
</dbReference>
<keyword evidence="5" id="KW-0804">Transcription</keyword>
<dbReference type="OrthoDB" id="9787568at2"/>
<dbReference type="SUPFAM" id="SSF48013">
    <property type="entry name" value="NusB-like"/>
    <property type="match status" value="1"/>
</dbReference>
<keyword evidence="8" id="KW-1185">Reference proteome</keyword>
<dbReference type="Proteomes" id="UP000464318">
    <property type="component" value="Chromosome"/>
</dbReference>
<accession>A0A6P1QWD7</accession>
<dbReference type="NCBIfam" id="TIGR01951">
    <property type="entry name" value="nusB"/>
    <property type="match status" value="1"/>
</dbReference>
<evidence type="ECO:0000256" key="4">
    <source>
        <dbReference type="ARBA" id="ARBA00023015"/>
    </source>
</evidence>
<reference evidence="7 8" key="1">
    <citation type="submission" date="2018-04" db="EMBL/GenBank/DDBJ databases">
        <title>Characteristic and Complete Genome Sequencing of A Novel Member of Infective Endocarditis Causative Bacteria: Bergeyella cardium QL-PH.</title>
        <authorList>
            <person name="Pan H."/>
            <person name="Sun E."/>
            <person name="Zhang Y."/>
        </authorList>
    </citation>
    <scope>NUCLEOTIDE SEQUENCE [LARGE SCALE GENOMIC DNA]</scope>
    <source>
        <strain evidence="7 8">HPQL</strain>
    </source>
</reference>
<dbReference type="InterPro" id="IPR011605">
    <property type="entry name" value="NusB_fam"/>
</dbReference>
<proteinExistence type="inferred from homology"/>
<name>A0A6P1QWD7_9FLAO</name>